<dbReference type="AlphaFoldDB" id="A0A198AMJ0"/>
<evidence type="ECO:0000313" key="16">
    <source>
        <dbReference type="EMBL" id="OAS22320.1"/>
    </source>
</evidence>
<dbReference type="InterPro" id="IPR039420">
    <property type="entry name" value="WalR-like"/>
</dbReference>
<evidence type="ECO:0000256" key="12">
    <source>
        <dbReference type="PROSITE-ProRule" id="PRU00169"/>
    </source>
</evidence>
<evidence type="ECO:0000256" key="5">
    <source>
        <dbReference type="ARBA" id="ARBA00023015"/>
    </source>
</evidence>
<dbReference type="SMART" id="SM00862">
    <property type="entry name" value="Trans_reg_C"/>
    <property type="match status" value="1"/>
</dbReference>
<organism evidence="16 17">
    <name type="scientific">Paenibacillus oryzisoli</name>
    <dbReference type="NCBI Taxonomy" id="1850517"/>
    <lineage>
        <taxon>Bacteria</taxon>
        <taxon>Bacillati</taxon>
        <taxon>Bacillota</taxon>
        <taxon>Bacilli</taxon>
        <taxon>Bacillales</taxon>
        <taxon>Paenibacillaceae</taxon>
        <taxon>Paenibacillus</taxon>
    </lineage>
</organism>
<feature type="DNA-binding region" description="OmpR/PhoB-type" evidence="13">
    <location>
        <begin position="125"/>
        <end position="223"/>
    </location>
</feature>
<evidence type="ECO:0000256" key="10">
    <source>
        <dbReference type="ARBA" id="ARBA00037471"/>
    </source>
</evidence>
<comment type="subcellular location">
    <subcellularLocation>
        <location evidence="1">Cytoplasm</location>
    </subcellularLocation>
</comment>
<evidence type="ECO:0000256" key="11">
    <source>
        <dbReference type="ARBA" id="ARBA00039976"/>
    </source>
</evidence>
<evidence type="ECO:0000256" key="13">
    <source>
        <dbReference type="PROSITE-ProRule" id="PRU01091"/>
    </source>
</evidence>
<dbReference type="InterPro" id="IPR001789">
    <property type="entry name" value="Sig_transdc_resp-reg_receiver"/>
</dbReference>
<keyword evidence="8" id="KW-0010">Activator</keyword>
<feature type="domain" description="Response regulatory" evidence="14">
    <location>
        <begin position="3"/>
        <end position="117"/>
    </location>
</feature>
<dbReference type="RefSeq" id="WP_068662090.1">
    <property type="nucleotide sequence ID" value="NZ_LYPB01000045.1"/>
</dbReference>
<dbReference type="GO" id="GO:0032993">
    <property type="term" value="C:protein-DNA complex"/>
    <property type="evidence" value="ECO:0007669"/>
    <property type="project" value="TreeGrafter"/>
</dbReference>
<evidence type="ECO:0000256" key="4">
    <source>
        <dbReference type="ARBA" id="ARBA00023012"/>
    </source>
</evidence>
<evidence type="ECO:0000256" key="1">
    <source>
        <dbReference type="ARBA" id="ARBA00004496"/>
    </source>
</evidence>
<proteinExistence type="predicted"/>
<dbReference type="Gene3D" id="1.10.10.10">
    <property type="entry name" value="Winged helix-like DNA-binding domain superfamily/Winged helix DNA-binding domain"/>
    <property type="match status" value="1"/>
</dbReference>
<dbReference type="FunFam" id="3.40.50.2300:FF:000001">
    <property type="entry name" value="DNA-binding response regulator PhoB"/>
    <property type="match status" value="1"/>
</dbReference>
<keyword evidence="17" id="KW-1185">Reference proteome</keyword>
<protein>
    <recommendedName>
        <fullName evidence="11">Heme response regulator HssR</fullName>
    </recommendedName>
</protein>
<comment type="function">
    <text evidence="10">Member of the two-component regulatory system HssS/HssR involved in intracellular heme homeostasis and tempering of staphylococcal virulence. Phosphorylated HssR binds to a direct repeat sequence within hrtAB promoter and activates the expression of hrtAB, an efflux pump, in response to extracellular heme, hemin, hemoglobin or blood.</text>
</comment>
<dbReference type="CDD" id="cd17574">
    <property type="entry name" value="REC_OmpR"/>
    <property type="match status" value="1"/>
</dbReference>
<dbReference type="GO" id="GO:0006355">
    <property type="term" value="P:regulation of DNA-templated transcription"/>
    <property type="evidence" value="ECO:0007669"/>
    <property type="project" value="InterPro"/>
</dbReference>
<dbReference type="OrthoDB" id="9790442at2"/>
<keyword evidence="5" id="KW-0805">Transcription regulation</keyword>
<dbReference type="CDD" id="cd00383">
    <property type="entry name" value="trans_reg_C"/>
    <property type="match status" value="1"/>
</dbReference>
<evidence type="ECO:0000256" key="8">
    <source>
        <dbReference type="ARBA" id="ARBA00023159"/>
    </source>
</evidence>
<evidence type="ECO:0000256" key="2">
    <source>
        <dbReference type="ARBA" id="ARBA00022490"/>
    </source>
</evidence>
<dbReference type="FunFam" id="1.10.10.10:FF:000018">
    <property type="entry name" value="DNA-binding response regulator ResD"/>
    <property type="match status" value="1"/>
</dbReference>
<dbReference type="PANTHER" id="PTHR48111">
    <property type="entry name" value="REGULATOR OF RPOS"/>
    <property type="match status" value="1"/>
</dbReference>
<evidence type="ECO:0000256" key="6">
    <source>
        <dbReference type="ARBA" id="ARBA00023026"/>
    </source>
</evidence>
<dbReference type="GO" id="GO:0000156">
    <property type="term" value="F:phosphorelay response regulator activity"/>
    <property type="evidence" value="ECO:0007669"/>
    <property type="project" value="TreeGrafter"/>
</dbReference>
<dbReference type="Gene3D" id="3.40.50.2300">
    <property type="match status" value="1"/>
</dbReference>
<dbReference type="PROSITE" id="PS50110">
    <property type="entry name" value="RESPONSE_REGULATORY"/>
    <property type="match status" value="1"/>
</dbReference>
<comment type="caution">
    <text evidence="16">The sequence shown here is derived from an EMBL/GenBank/DDBJ whole genome shotgun (WGS) entry which is preliminary data.</text>
</comment>
<dbReference type="PANTHER" id="PTHR48111:SF49">
    <property type="entry name" value="HEME RESPONSE REGULATOR HSSR"/>
    <property type="match status" value="1"/>
</dbReference>
<dbReference type="InterPro" id="IPR011006">
    <property type="entry name" value="CheY-like_superfamily"/>
</dbReference>
<feature type="domain" description="OmpR/PhoB-type" evidence="15">
    <location>
        <begin position="125"/>
        <end position="223"/>
    </location>
</feature>
<dbReference type="Proteomes" id="UP000078454">
    <property type="component" value="Unassembled WGS sequence"/>
</dbReference>
<dbReference type="Pfam" id="PF00072">
    <property type="entry name" value="Response_reg"/>
    <property type="match status" value="1"/>
</dbReference>
<sequence>MTRIMVVDDDADIRELIRVYLAGEGLTVVEASNGQEALSLMESVPADLVVLDVMMPLMDGWELCRELRSHYPELPLLMVTAKSESVHKVKGFQLGTDDYLVKPFDPVELVMRVKALLKRYRIHSSQVILIGGVTIDRTTYEVRYLDQRVTLPLKEFELLYKFASHAGQIFTRTQLIEQIWGMDYEGDERTVDVHIKRLRERFELFTEAFQITTIRGLGYRLEVKV</sequence>
<reference evidence="16 17" key="1">
    <citation type="submission" date="2016-05" db="EMBL/GenBank/DDBJ databases">
        <title>Paenibacillus sp. 1ZS3-15 nov., isolated from the rhizosphere soil.</title>
        <authorList>
            <person name="Zhang X.X."/>
            <person name="Zhang J."/>
        </authorList>
    </citation>
    <scope>NUCLEOTIDE SEQUENCE [LARGE SCALE GENOMIC DNA]</scope>
    <source>
        <strain evidence="16 17">1ZS3-15</strain>
    </source>
</reference>
<keyword evidence="2" id="KW-0963">Cytoplasm</keyword>
<dbReference type="GO" id="GO:0000976">
    <property type="term" value="F:transcription cis-regulatory region binding"/>
    <property type="evidence" value="ECO:0007669"/>
    <property type="project" value="TreeGrafter"/>
</dbReference>
<dbReference type="InterPro" id="IPR001867">
    <property type="entry name" value="OmpR/PhoB-type_DNA-bd"/>
</dbReference>
<feature type="modified residue" description="4-aspartylphosphate" evidence="12">
    <location>
        <position position="52"/>
    </location>
</feature>
<dbReference type="InterPro" id="IPR036388">
    <property type="entry name" value="WH-like_DNA-bd_sf"/>
</dbReference>
<keyword evidence="6" id="KW-0843">Virulence</keyword>
<dbReference type="GO" id="GO:0005829">
    <property type="term" value="C:cytosol"/>
    <property type="evidence" value="ECO:0007669"/>
    <property type="project" value="TreeGrafter"/>
</dbReference>
<evidence type="ECO:0000256" key="7">
    <source>
        <dbReference type="ARBA" id="ARBA00023125"/>
    </source>
</evidence>
<keyword evidence="9" id="KW-0804">Transcription</keyword>
<accession>A0A198AMJ0</accession>
<dbReference type="STRING" id="1850517.A8708_12165"/>
<dbReference type="SMART" id="SM00448">
    <property type="entry name" value="REC"/>
    <property type="match status" value="1"/>
</dbReference>
<evidence type="ECO:0000259" key="14">
    <source>
        <dbReference type="PROSITE" id="PS50110"/>
    </source>
</evidence>
<dbReference type="SUPFAM" id="SSF52172">
    <property type="entry name" value="CheY-like"/>
    <property type="match status" value="1"/>
</dbReference>
<gene>
    <name evidence="16" type="ORF">A8708_12165</name>
</gene>
<keyword evidence="7 13" id="KW-0238">DNA-binding</keyword>
<dbReference type="EMBL" id="LYPB01000045">
    <property type="protein sequence ID" value="OAS22320.1"/>
    <property type="molecule type" value="Genomic_DNA"/>
</dbReference>
<name>A0A198AMJ0_9BACL</name>
<evidence type="ECO:0000256" key="3">
    <source>
        <dbReference type="ARBA" id="ARBA00022553"/>
    </source>
</evidence>
<keyword evidence="3 12" id="KW-0597">Phosphoprotein</keyword>
<dbReference type="PROSITE" id="PS51755">
    <property type="entry name" value="OMPR_PHOB"/>
    <property type="match status" value="1"/>
</dbReference>
<evidence type="ECO:0000256" key="9">
    <source>
        <dbReference type="ARBA" id="ARBA00023163"/>
    </source>
</evidence>
<dbReference type="Pfam" id="PF00486">
    <property type="entry name" value="Trans_reg_C"/>
    <property type="match status" value="1"/>
</dbReference>
<keyword evidence="4" id="KW-0902">Two-component regulatory system</keyword>
<evidence type="ECO:0000313" key="17">
    <source>
        <dbReference type="Proteomes" id="UP000078454"/>
    </source>
</evidence>
<evidence type="ECO:0000259" key="15">
    <source>
        <dbReference type="PROSITE" id="PS51755"/>
    </source>
</evidence>